<evidence type="ECO:0000256" key="1">
    <source>
        <dbReference type="SAM" id="Coils"/>
    </source>
</evidence>
<dbReference type="InterPro" id="IPR001096">
    <property type="entry name" value="Peptidase_C13"/>
</dbReference>
<dbReference type="GO" id="GO:0008233">
    <property type="term" value="F:peptidase activity"/>
    <property type="evidence" value="ECO:0007669"/>
    <property type="project" value="InterPro"/>
</dbReference>
<dbReference type="HOGENOM" id="CLU_634031_0_0_2"/>
<dbReference type="InParanoid" id="L0HC62"/>
<proteinExistence type="predicted"/>
<name>L0HC62_METFS</name>
<evidence type="ECO:0000313" key="2">
    <source>
        <dbReference type="EMBL" id="AGB01615.1"/>
    </source>
</evidence>
<dbReference type="Pfam" id="PF01650">
    <property type="entry name" value="Peptidase_C13"/>
    <property type="match status" value="1"/>
</dbReference>
<keyword evidence="3" id="KW-1185">Reference proteome</keyword>
<reference evidence="3" key="1">
    <citation type="submission" date="2011-12" db="EMBL/GenBank/DDBJ databases">
        <title>Complete sequence of Methanoregula formicicum SMSP.</title>
        <authorList>
            <person name="Lucas S."/>
            <person name="Han J."/>
            <person name="Lapidus A."/>
            <person name="Cheng J.-F."/>
            <person name="Goodwin L."/>
            <person name="Pitluck S."/>
            <person name="Peters L."/>
            <person name="Ovchinnikova G."/>
            <person name="Teshima H."/>
            <person name="Detter J.C."/>
            <person name="Han C."/>
            <person name="Tapia R."/>
            <person name="Land M."/>
            <person name="Hauser L."/>
            <person name="Kyrpides N."/>
            <person name="Ivanova N."/>
            <person name="Pagani I."/>
            <person name="Imachi H."/>
            <person name="Tamaki H."/>
            <person name="Sekiguchi Y."/>
            <person name="Kamagata Y."/>
            <person name="Cadillo-Quiroz H."/>
            <person name="Zinder S."/>
            <person name="Liu W.-T."/>
            <person name="Woyke T."/>
        </authorList>
    </citation>
    <scope>NUCLEOTIDE SEQUENCE [LARGE SCALE GENOMIC DNA]</scope>
    <source>
        <strain evidence="3">DSM 22288 / NBRC 105244 / SMSP</strain>
    </source>
</reference>
<reference evidence="2 3" key="2">
    <citation type="journal article" date="2014" name="Genome Announc.">
        <title>Complete Genome Sequence of Methanoregula formicica SMSPT, a Mesophilic Hydrogenotrophic Methanogen Isolated from a Methanogenic Upflow Anaerobic Sludge Blanket Reactor.</title>
        <authorList>
            <person name="Yamamoto K."/>
            <person name="Tamaki H."/>
            <person name="Cadillo-Quiroz H."/>
            <person name="Imachi H."/>
            <person name="Kyrpides N."/>
            <person name="Woyke T."/>
            <person name="Goodwin L."/>
            <person name="Zinder S.H."/>
            <person name="Kamagata Y."/>
            <person name="Liu W.T."/>
        </authorList>
    </citation>
    <scope>NUCLEOTIDE SEQUENCE [LARGE SCALE GENOMIC DNA]</scope>
    <source>
        <strain evidence="3">DSM 22288 / NBRC 105244 / SMSP</strain>
    </source>
</reference>
<gene>
    <name evidence="2" type="ordered locus">Metfor_0551</name>
</gene>
<evidence type="ECO:0000313" key="3">
    <source>
        <dbReference type="Proteomes" id="UP000010824"/>
    </source>
</evidence>
<protein>
    <submittedName>
        <fullName evidence="2">Peptidase C13 family</fullName>
    </submittedName>
</protein>
<dbReference type="KEGG" id="mfo:Metfor_0551"/>
<organism evidence="2 3">
    <name type="scientific">Methanoregula formicica (strain DSM 22288 / NBRC 105244 / SMSP)</name>
    <dbReference type="NCBI Taxonomy" id="593750"/>
    <lineage>
        <taxon>Archaea</taxon>
        <taxon>Methanobacteriati</taxon>
        <taxon>Methanobacteriota</taxon>
        <taxon>Stenosarchaea group</taxon>
        <taxon>Methanomicrobia</taxon>
        <taxon>Methanomicrobiales</taxon>
        <taxon>Methanoregulaceae</taxon>
        <taxon>Methanoregula</taxon>
    </lineage>
</organism>
<feature type="coiled-coil region" evidence="1">
    <location>
        <begin position="396"/>
        <end position="423"/>
    </location>
</feature>
<dbReference type="Proteomes" id="UP000010824">
    <property type="component" value="Chromosome"/>
</dbReference>
<accession>L0HC62</accession>
<dbReference type="EMBL" id="CP003167">
    <property type="protein sequence ID" value="AGB01615.1"/>
    <property type="molecule type" value="Genomic_DNA"/>
</dbReference>
<dbReference type="GO" id="GO:0006508">
    <property type="term" value="P:proteolysis"/>
    <property type="evidence" value="ECO:0007669"/>
    <property type="project" value="InterPro"/>
</dbReference>
<dbReference type="eggNOG" id="arCOG11399">
    <property type="taxonomic scope" value="Archaea"/>
</dbReference>
<dbReference type="AlphaFoldDB" id="L0HC62"/>
<sequence length="432" mass="47685" precursor="true">MEKYALLVSGGVNASSNYGRYLNDLMEIYKTLVTKCGYPKANITVLYADGSPHDLDGDGASEISASATKANLLNAFTTMKTKVTANDLFFFYSTNHGGQVTTGTNKAKLWLWNAEFIQDTEFAVCLDAMSYKLAILTMEQCYSGGFLDNLQGANRVIATACRWDQVSWACDSHGNYDEFVYHWTAAVRGQQPDGTVVDASGGDGKVTLKEAFDYAKANDSTAEEPQYYENPAGIGSQYTLCGPLTIIDTCGSYARHLCLVRDGSICTPISRIIRCIPLSRIIPDCIPLIRHTCTPLSRFLCTPISRLIGPGCPSRIIAPICQPLSKIIPEFTETATCTAKQFVQPPCGRHVRLPDDMTVRIRPEELVMTQYNEVKSSYIQTIQDMMSSGYSNDEVADTLENLAVQLQEDLADILNSAQQLRASNRHFSRLTR</sequence>
<dbReference type="Gene3D" id="3.40.50.1460">
    <property type="match status" value="1"/>
</dbReference>
<dbReference type="STRING" id="593750.Metfor_0551"/>
<keyword evidence="1" id="KW-0175">Coiled coil</keyword>